<dbReference type="Gene3D" id="3.40.50.1460">
    <property type="match status" value="1"/>
</dbReference>
<gene>
    <name evidence="4" type="ORF">Daura_50230</name>
</gene>
<protein>
    <submittedName>
        <fullName evidence="4">Caspase family protein</fullName>
    </submittedName>
</protein>
<evidence type="ECO:0000256" key="2">
    <source>
        <dbReference type="SAM" id="Phobius"/>
    </source>
</evidence>
<reference evidence="4" key="1">
    <citation type="submission" date="2021-04" db="EMBL/GenBank/DDBJ databases">
        <title>Dactylosporangium aurantiacum NRRL B-8018 full assembly.</title>
        <authorList>
            <person name="Hartkoorn R.C."/>
            <person name="Beaudoing E."/>
            <person name="Hot D."/>
        </authorList>
    </citation>
    <scope>NUCLEOTIDE SEQUENCE</scope>
    <source>
        <strain evidence="4">NRRL B-8018</strain>
    </source>
</reference>
<feature type="domain" description="Peptidase C14 caspase" evidence="3">
    <location>
        <begin position="9"/>
        <end position="197"/>
    </location>
</feature>
<dbReference type="SUPFAM" id="SSF52129">
    <property type="entry name" value="Caspase-like"/>
    <property type="match status" value="1"/>
</dbReference>
<dbReference type="InterPro" id="IPR011600">
    <property type="entry name" value="Pept_C14_caspase"/>
</dbReference>
<evidence type="ECO:0000313" key="4">
    <source>
        <dbReference type="EMBL" id="UWZ54521.1"/>
    </source>
</evidence>
<feature type="transmembrane region" description="Helical" evidence="2">
    <location>
        <begin position="356"/>
        <end position="375"/>
    </location>
</feature>
<dbReference type="NCBIfam" id="NF047832">
    <property type="entry name" value="caspase_w_EACC1"/>
    <property type="match status" value="1"/>
</dbReference>
<accession>A0A9Q9MJB1</accession>
<feature type="transmembrane region" description="Helical" evidence="2">
    <location>
        <begin position="302"/>
        <end position="323"/>
    </location>
</feature>
<name>A0A9Q9MJB1_9ACTN</name>
<keyword evidence="2" id="KW-0472">Membrane</keyword>
<dbReference type="AlphaFoldDB" id="A0A9Q9MJB1"/>
<feature type="transmembrane region" description="Helical" evidence="2">
    <location>
        <begin position="381"/>
        <end position="406"/>
    </location>
</feature>
<keyword evidence="5" id="KW-1185">Reference proteome</keyword>
<dbReference type="InterPro" id="IPR029030">
    <property type="entry name" value="Caspase-like_dom_sf"/>
</dbReference>
<evidence type="ECO:0000256" key="1">
    <source>
        <dbReference type="SAM" id="MobiDB-lite"/>
    </source>
</evidence>
<feature type="region of interest" description="Disordered" evidence="1">
    <location>
        <begin position="581"/>
        <end position="614"/>
    </location>
</feature>
<evidence type="ECO:0000313" key="5">
    <source>
        <dbReference type="Proteomes" id="UP001058003"/>
    </source>
</evidence>
<dbReference type="Pfam" id="PF00656">
    <property type="entry name" value="Peptidase_C14"/>
    <property type="match status" value="1"/>
</dbReference>
<organism evidence="4 5">
    <name type="scientific">Dactylosporangium aurantiacum</name>
    <dbReference type="NCBI Taxonomy" id="35754"/>
    <lineage>
        <taxon>Bacteria</taxon>
        <taxon>Bacillati</taxon>
        <taxon>Actinomycetota</taxon>
        <taxon>Actinomycetes</taxon>
        <taxon>Micromonosporales</taxon>
        <taxon>Micromonosporaceae</taxon>
        <taxon>Dactylosporangium</taxon>
    </lineage>
</organism>
<dbReference type="GO" id="GO:0006508">
    <property type="term" value="P:proteolysis"/>
    <property type="evidence" value="ECO:0007669"/>
    <property type="project" value="InterPro"/>
</dbReference>
<dbReference type="RefSeq" id="WP_162189863.1">
    <property type="nucleotide sequence ID" value="NZ_CP073767.1"/>
</dbReference>
<keyword evidence="2" id="KW-0812">Transmembrane</keyword>
<keyword evidence="2" id="KW-1133">Transmembrane helix</keyword>
<dbReference type="KEGG" id="daur:Daura_50230"/>
<feature type="region of interest" description="Disordered" evidence="1">
    <location>
        <begin position="247"/>
        <end position="279"/>
    </location>
</feature>
<proteinExistence type="predicted"/>
<dbReference type="SUPFAM" id="SSF103473">
    <property type="entry name" value="MFS general substrate transporter"/>
    <property type="match status" value="1"/>
</dbReference>
<dbReference type="GO" id="GO:0004197">
    <property type="term" value="F:cysteine-type endopeptidase activity"/>
    <property type="evidence" value="ECO:0007669"/>
    <property type="project" value="InterPro"/>
</dbReference>
<sequence>MTLPHRDRSRAILIGSSTYSSRKLINIPAVTNNITALAAIFTDPLHGHLAHKNCEVVRNPANPVDLYRQIRETASSALDTLIIYFSGHGLVSSKGELFLALKETDPSDLRHTAFTFEAVREILAECPAERRVVILDCCYSGRAIDSFMSDRDGAVAGQVHIEGTYTLTSSDGNRLSVAPKGAEFTAFSGELISTLRQGIQGGPELIRLSSDLYPVVRASLSAKGLPSPLQVGFQTIGSLALTKNPAFDSRATSHHSSPGPRSRRDEPSRTRQASSGSWLDGIDTSAELTFVNPPERTTTGEAGCAAFASTTIALFLSLFIAWIDGFGKPSTALSLSAIAACVTVATAWFSRKRKIAGSVLALGTTAGYIWLSISSGMSDHWALMTLSAIEVVAFSIAAIFCIAMGAETEDDMQRRAVERELDPDSIMQMRIEATPLTNAIRNSRWFGRPSDLPIFDHLAHLPSARFIEIPARFSLAASRSGVSPSSGFDFGEQIDAPDRQIGPSYAVICGTKIVMVYLLPWGPGSYHRMNNASSDLRCDGALFEAGKQDIERVSRNLDVWRGRLNDGAVVAGLMLVVSPPEKSKTKRRSNTGAYTTVVRDASSSETRLSTPEAGGDEVGHFLATDAHLIDLRIMGNLLSYGSSRARSVLDASTLGAD</sequence>
<dbReference type="Proteomes" id="UP001058003">
    <property type="component" value="Chromosome"/>
</dbReference>
<dbReference type="InterPro" id="IPR036259">
    <property type="entry name" value="MFS_trans_sf"/>
</dbReference>
<feature type="transmembrane region" description="Helical" evidence="2">
    <location>
        <begin position="329"/>
        <end position="349"/>
    </location>
</feature>
<dbReference type="EMBL" id="CP073767">
    <property type="protein sequence ID" value="UWZ54521.1"/>
    <property type="molecule type" value="Genomic_DNA"/>
</dbReference>
<evidence type="ECO:0000259" key="3">
    <source>
        <dbReference type="Pfam" id="PF00656"/>
    </source>
</evidence>